<dbReference type="PANTHER" id="PTHR34582:SF6">
    <property type="entry name" value="UPF0702 TRANSMEMBRANE PROTEIN YCAP"/>
    <property type="match status" value="1"/>
</dbReference>
<evidence type="ECO:0000256" key="1">
    <source>
        <dbReference type="ARBA" id="ARBA00004651"/>
    </source>
</evidence>
<keyword evidence="5 7" id="KW-1133">Transmembrane helix</keyword>
<keyword evidence="3" id="KW-1003">Cell membrane</keyword>
<comment type="subcellular location">
    <subcellularLocation>
        <location evidence="1">Cell membrane</location>
        <topology evidence="1">Multi-pass membrane protein</topology>
    </subcellularLocation>
</comment>
<comment type="similarity">
    <text evidence="2">Belongs to the UPF0702 family.</text>
</comment>
<protein>
    <submittedName>
        <fullName evidence="9">Uncharacterized membrane protein YcaP (DUF421 family)</fullName>
    </submittedName>
</protein>
<organism evidence="9 10">
    <name type="scientific">Enteractinococcus fodinae</name>
    <dbReference type="NCBI Taxonomy" id="684663"/>
    <lineage>
        <taxon>Bacteria</taxon>
        <taxon>Bacillati</taxon>
        <taxon>Actinomycetota</taxon>
        <taxon>Actinomycetes</taxon>
        <taxon>Micrococcales</taxon>
        <taxon>Micrococcaceae</taxon>
    </lineage>
</organism>
<evidence type="ECO:0000256" key="2">
    <source>
        <dbReference type="ARBA" id="ARBA00006448"/>
    </source>
</evidence>
<proteinExistence type="inferred from homology"/>
<dbReference type="RefSeq" id="WP_310174681.1">
    <property type="nucleotide sequence ID" value="NZ_BAABHE010000002.1"/>
</dbReference>
<name>A0ABU2B2Z1_9MICC</name>
<gene>
    <name evidence="9" type="ORF">J2S62_002203</name>
</gene>
<feature type="transmembrane region" description="Helical" evidence="7">
    <location>
        <begin position="20"/>
        <end position="40"/>
    </location>
</feature>
<comment type="caution">
    <text evidence="9">The sequence shown here is derived from an EMBL/GenBank/DDBJ whole genome shotgun (WGS) entry which is preliminary data.</text>
</comment>
<feature type="domain" description="YetF C-terminal" evidence="8">
    <location>
        <begin position="99"/>
        <end position="168"/>
    </location>
</feature>
<dbReference type="Pfam" id="PF04239">
    <property type="entry name" value="DUF421"/>
    <property type="match status" value="1"/>
</dbReference>
<reference evidence="9 10" key="1">
    <citation type="submission" date="2023-07" db="EMBL/GenBank/DDBJ databases">
        <title>Sequencing the genomes of 1000 actinobacteria strains.</title>
        <authorList>
            <person name="Klenk H.-P."/>
        </authorList>
    </citation>
    <scope>NUCLEOTIDE SEQUENCE [LARGE SCALE GENOMIC DNA]</scope>
    <source>
        <strain evidence="9 10">DSM 22966</strain>
    </source>
</reference>
<feature type="transmembrane region" description="Helical" evidence="7">
    <location>
        <begin position="47"/>
        <end position="71"/>
    </location>
</feature>
<dbReference type="Proteomes" id="UP001183794">
    <property type="component" value="Unassembled WGS sequence"/>
</dbReference>
<evidence type="ECO:0000256" key="7">
    <source>
        <dbReference type="SAM" id="Phobius"/>
    </source>
</evidence>
<evidence type="ECO:0000256" key="3">
    <source>
        <dbReference type="ARBA" id="ARBA00022475"/>
    </source>
</evidence>
<dbReference type="InterPro" id="IPR023090">
    <property type="entry name" value="UPF0702_alpha/beta_dom_sf"/>
</dbReference>
<keyword evidence="10" id="KW-1185">Reference proteome</keyword>
<dbReference type="PANTHER" id="PTHR34582">
    <property type="entry name" value="UPF0702 TRANSMEMBRANE PROTEIN YCAP"/>
    <property type="match status" value="1"/>
</dbReference>
<dbReference type="InterPro" id="IPR007353">
    <property type="entry name" value="DUF421"/>
</dbReference>
<sequence>MDAFSLTQEQLVDTLGIELWRIPIVIVSAIGIYLVFLLLVRVFGARVLSGLTGFDIVVGVMLGSVAGRVIIGHPPTLAAGVIGLVTLLCCEAVFGLFRNNIRLHRVLNARPTVVLAHGQPQPDLMRKTHITYDEITSCVRKTGLSNLRQVRCIVLEPSGALSVLEYNDTLDPDVLHGVLGADRVLAGENVEP</sequence>
<dbReference type="EMBL" id="JAVDYJ010000001">
    <property type="protein sequence ID" value="MDR7347946.1"/>
    <property type="molecule type" value="Genomic_DNA"/>
</dbReference>
<evidence type="ECO:0000256" key="4">
    <source>
        <dbReference type="ARBA" id="ARBA00022692"/>
    </source>
</evidence>
<feature type="transmembrane region" description="Helical" evidence="7">
    <location>
        <begin position="77"/>
        <end position="97"/>
    </location>
</feature>
<keyword evidence="4 7" id="KW-0812">Transmembrane</keyword>
<keyword evidence="6 7" id="KW-0472">Membrane</keyword>
<evidence type="ECO:0000256" key="6">
    <source>
        <dbReference type="ARBA" id="ARBA00023136"/>
    </source>
</evidence>
<accession>A0ABU2B2Z1</accession>
<evidence type="ECO:0000313" key="9">
    <source>
        <dbReference type="EMBL" id="MDR7347946.1"/>
    </source>
</evidence>
<evidence type="ECO:0000313" key="10">
    <source>
        <dbReference type="Proteomes" id="UP001183794"/>
    </source>
</evidence>
<evidence type="ECO:0000259" key="8">
    <source>
        <dbReference type="Pfam" id="PF04239"/>
    </source>
</evidence>
<evidence type="ECO:0000256" key="5">
    <source>
        <dbReference type="ARBA" id="ARBA00022989"/>
    </source>
</evidence>
<dbReference type="Gene3D" id="3.30.240.20">
    <property type="entry name" value="bsu07140 like domains"/>
    <property type="match status" value="1"/>
</dbReference>